<name>A0ABP1RP06_9HEXA</name>
<feature type="domain" description="BTB" evidence="1">
    <location>
        <begin position="85"/>
        <end position="154"/>
    </location>
</feature>
<keyword evidence="3" id="KW-1185">Reference proteome</keyword>
<dbReference type="Gene3D" id="3.30.710.10">
    <property type="entry name" value="Potassium Channel Kv1.1, Chain A"/>
    <property type="match status" value="1"/>
</dbReference>
<proteinExistence type="predicted"/>
<dbReference type="SUPFAM" id="SSF54695">
    <property type="entry name" value="POZ domain"/>
    <property type="match status" value="1"/>
</dbReference>
<dbReference type="Proteomes" id="UP001642540">
    <property type="component" value="Unassembled WGS sequence"/>
</dbReference>
<gene>
    <name evidence="2" type="ORF">ODALV1_LOCUS24438</name>
</gene>
<sequence>MRDLEFKKFTEWGWSQFFLWKDADKFTVDGSLILSCRIWLKSEVQHELIDNSDLHREVSLPKMLETGALLLSSNLGALVNDPETADVTILTKLDSTKLMAHKAILSARSPVFAKMFITKMRESKENSVVIKDFENEIVMGMLEWMYTGQTRLLNKKAADLLQIAEKYDLEGLKKDCENILVGKLSVINAAKLLVLGHLHHAPYLKRRALDLTISKMDEVVKTAGFKEVAENFKYTGIFIELFIHIATLKK</sequence>
<dbReference type="Gene3D" id="1.25.40.420">
    <property type="match status" value="1"/>
</dbReference>
<evidence type="ECO:0000313" key="3">
    <source>
        <dbReference type="Proteomes" id="UP001642540"/>
    </source>
</evidence>
<dbReference type="Pfam" id="PF00651">
    <property type="entry name" value="BTB"/>
    <property type="match status" value="1"/>
</dbReference>
<evidence type="ECO:0000313" key="2">
    <source>
        <dbReference type="EMBL" id="CAL8132025.1"/>
    </source>
</evidence>
<reference evidence="2 3" key="1">
    <citation type="submission" date="2024-08" db="EMBL/GenBank/DDBJ databases">
        <authorList>
            <person name="Cucini C."/>
            <person name="Frati F."/>
        </authorList>
    </citation>
    <scope>NUCLEOTIDE SEQUENCE [LARGE SCALE GENOMIC DNA]</scope>
</reference>
<comment type="caution">
    <text evidence="2">The sequence shown here is derived from an EMBL/GenBank/DDBJ whole genome shotgun (WGS) entry which is preliminary data.</text>
</comment>
<organism evidence="2 3">
    <name type="scientific">Orchesella dallaii</name>
    <dbReference type="NCBI Taxonomy" id="48710"/>
    <lineage>
        <taxon>Eukaryota</taxon>
        <taxon>Metazoa</taxon>
        <taxon>Ecdysozoa</taxon>
        <taxon>Arthropoda</taxon>
        <taxon>Hexapoda</taxon>
        <taxon>Collembola</taxon>
        <taxon>Entomobryomorpha</taxon>
        <taxon>Entomobryoidea</taxon>
        <taxon>Orchesellidae</taxon>
        <taxon>Orchesellinae</taxon>
        <taxon>Orchesella</taxon>
    </lineage>
</organism>
<dbReference type="PANTHER" id="PTHR24413">
    <property type="entry name" value="SPECKLE-TYPE POZ PROTEIN"/>
    <property type="match status" value="1"/>
</dbReference>
<dbReference type="PROSITE" id="PS50097">
    <property type="entry name" value="BTB"/>
    <property type="match status" value="1"/>
</dbReference>
<dbReference type="InterPro" id="IPR000210">
    <property type="entry name" value="BTB/POZ_dom"/>
</dbReference>
<dbReference type="InterPro" id="IPR011333">
    <property type="entry name" value="SKP1/BTB/POZ_sf"/>
</dbReference>
<accession>A0ABP1RP06</accession>
<protein>
    <recommendedName>
        <fullName evidence="1">BTB domain-containing protein</fullName>
    </recommendedName>
</protein>
<dbReference type="SMART" id="SM00225">
    <property type="entry name" value="BTB"/>
    <property type="match status" value="1"/>
</dbReference>
<evidence type="ECO:0000259" key="1">
    <source>
        <dbReference type="PROSITE" id="PS50097"/>
    </source>
</evidence>
<dbReference type="EMBL" id="CAXLJM020000091">
    <property type="protein sequence ID" value="CAL8132025.1"/>
    <property type="molecule type" value="Genomic_DNA"/>
</dbReference>